<dbReference type="PANTHER" id="PTHR32089">
    <property type="entry name" value="METHYL-ACCEPTING CHEMOTAXIS PROTEIN MCPB"/>
    <property type="match status" value="1"/>
</dbReference>
<dbReference type="AlphaFoldDB" id="A0A7W9ZHL7"/>
<dbReference type="EMBL" id="JACIIX010000012">
    <property type="protein sequence ID" value="MBB6211646.1"/>
    <property type="molecule type" value="Genomic_DNA"/>
</dbReference>
<comment type="caution">
    <text evidence="7">The sequence shown here is derived from an EMBL/GenBank/DDBJ whole genome shotgun (WGS) entry which is preliminary data.</text>
</comment>
<dbReference type="PRINTS" id="PR00260">
    <property type="entry name" value="CHEMTRNSDUCR"/>
</dbReference>
<dbReference type="CDD" id="cd06225">
    <property type="entry name" value="HAMP"/>
    <property type="match status" value="1"/>
</dbReference>
<dbReference type="GO" id="GO:0006935">
    <property type="term" value="P:chemotaxis"/>
    <property type="evidence" value="ECO:0007669"/>
    <property type="project" value="InterPro"/>
</dbReference>
<accession>A0A7W9ZHL7</accession>
<feature type="domain" description="HAMP" evidence="6">
    <location>
        <begin position="347"/>
        <end position="400"/>
    </location>
</feature>
<dbReference type="Gene3D" id="1.10.287.950">
    <property type="entry name" value="Methyl-accepting chemotaxis protein"/>
    <property type="match status" value="1"/>
</dbReference>
<keyword evidence="8" id="KW-1185">Reference proteome</keyword>
<dbReference type="Pfam" id="PF00672">
    <property type="entry name" value="HAMP"/>
    <property type="match status" value="1"/>
</dbReference>
<reference evidence="7 8" key="1">
    <citation type="submission" date="2020-08" db="EMBL/GenBank/DDBJ databases">
        <title>Genomic Encyclopedia of Type Strains, Phase IV (KMG-IV): sequencing the most valuable type-strain genomes for metagenomic binning, comparative biology and taxonomic classification.</title>
        <authorList>
            <person name="Goeker M."/>
        </authorList>
    </citation>
    <scope>NUCLEOTIDE SEQUENCE [LARGE SCALE GENOMIC DNA]</scope>
    <source>
        <strain evidence="7 8">DSM 11590</strain>
    </source>
</reference>
<dbReference type="InterPro" id="IPR013587">
    <property type="entry name" value="Nitrate/nitrite_sensing"/>
</dbReference>
<evidence type="ECO:0000256" key="2">
    <source>
        <dbReference type="ARBA" id="ARBA00029447"/>
    </source>
</evidence>
<evidence type="ECO:0000259" key="6">
    <source>
        <dbReference type="PROSITE" id="PS50885"/>
    </source>
</evidence>
<evidence type="ECO:0000313" key="8">
    <source>
        <dbReference type="Proteomes" id="UP000544872"/>
    </source>
</evidence>
<keyword evidence="1 3" id="KW-0807">Transducer</keyword>
<dbReference type="PANTHER" id="PTHR32089:SF112">
    <property type="entry name" value="LYSOZYME-LIKE PROTEIN-RELATED"/>
    <property type="match status" value="1"/>
</dbReference>
<keyword evidence="4" id="KW-1133">Transmembrane helix</keyword>
<dbReference type="InterPro" id="IPR004090">
    <property type="entry name" value="Chemotax_Me-accpt_rcpt"/>
</dbReference>
<organism evidence="7 8">
    <name type="scientific">Novispirillum itersonii</name>
    <name type="common">Aquaspirillum itersonii</name>
    <dbReference type="NCBI Taxonomy" id="189"/>
    <lineage>
        <taxon>Bacteria</taxon>
        <taxon>Pseudomonadati</taxon>
        <taxon>Pseudomonadota</taxon>
        <taxon>Alphaproteobacteria</taxon>
        <taxon>Rhodospirillales</taxon>
        <taxon>Novispirillaceae</taxon>
        <taxon>Novispirillum</taxon>
    </lineage>
</organism>
<feature type="transmembrane region" description="Helical" evidence="4">
    <location>
        <begin position="324"/>
        <end position="346"/>
    </location>
</feature>
<evidence type="ECO:0000256" key="3">
    <source>
        <dbReference type="PROSITE-ProRule" id="PRU00284"/>
    </source>
</evidence>
<dbReference type="GO" id="GO:0004888">
    <property type="term" value="F:transmembrane signaling receptor activity"/>
    <property type="evidence" value="ECO:0007669"/>
    <property type="project" value="InterPro"/>
</dbReference>
<dbReference type="Pfam" id="PF08376">
    <property type="entry name" value="NIT"/>
    <property type="match status" value="1"/>
</dbReference>
<keyword evidence="4" id="KW-0472">Membrane</keyword>
<dbReference type="PROSITE" id="PS50111">
    <property type="entry name" value="CHEMOTAXIS_TRANSDUC_2"/>
    <property type="match status" value="1"/>
</dbReference>
<dbReference type="InterPro" id="IPR003660">
    <property type="entry name" value="HAMP_dom"/>
</dbReference>
<name>A0A7W9ZHL7_NOVIT</name>
<sequence length="696" mass="72202">MQDSAVLFRHQAAPLLTRVSVGSRLLFLSMLPFLVILWLGGSKVAGDLALRSDLRHVAALTTKAPLLGAGVHALQLERGVSVGFLNAGGTAQAEALKAARAETDRVLSGVGQALSEIAPQEYGTGFEQTFRAVRQGVDHLTALRTEVDRLSRTGGEAAKAYTGMTAGMIQLIEDMALIGNDAAVVRGILAYSSLLRVKERSGLQRAIGAVAFTNGRFEAPAYLAFSDHVSREDAYLHLFAEYATPEERDFLAAALSAPGLEKTASLREEALSSPFTGTLQGATGSGWFDLMTARIGQLKKAEDHMAAGLIGQITAKVEAVERELLLTGAGLGVVAVMVIGLAAAIARSIVLPVRAITGAVQDLAAGRLEIGIPALAAKDEIGMVARASEQLRQSLIRAHALEEQEKAAQARRIERAQALEALAGAFDQEVSVTLTAVKEACGQLTGTARGMTVQVEQASTRAAAVAAATEEATSAVQTVASASEELSASIREISRQVIGASDVASLTAEEAERTTGVVRDLSATAARIGDVVSLINDIASQTNLLALNATIEAARAGDLGKGFAVVANEVKNLATQTGRATEEIGRQIASVQMQTTAAVGAIAGIVQRIGEISEISTAIASAVKQQTAATLEISENVNAAARGTDMVASSIAGVSTVAEETKTASVQVLEAVGMLSDQAVGLTGAVQVFLTRIKTV</sequence>
<evidence type="ECO:0000259" key="5">
    <source>
        <dbReference type="PROSITE" id="PS50111"/>
    </source>
</evidence>
<feature type="domain" description="Methyl-accepting transducer" evidence="5">
    <location>
        <begin position="440"/>
        <end position="669"/>
    </location>
</feature>
<protein>
    <submittedName>
        <fullName evidence="7">Methyl-accepting chemotaxis protein</fullName>
    </submittedName>
</protein>
<dbReference type="SMART" id="SM00304">
    <property type="entry name" value="HAMP"/>
    <property type="match status" value="1"/>
</dbReference>
<gene>
    <name evidence="7" type="ORF">FHS48_003087</name>
</gene>
<dbReference type="Gene3D" id="6.10.340.10">
    <property type="match status" value="1"/>
</dbReference>
<comment type="similarity">
    <text evidence="2">Belongs to the methyl-accepting chemotaxis (MCP) protein family.</text>
</comment>
<dbReference type="PROSITE" id="PS50885">
    <property type="entry name" value="HAMP"/>
    <property type="match status" value="1"/>
</dbReference>
<feature type="transmembrane region" description="Helical" evidence="4">
    <location>
        <begin position="25"/>
        <end position="45"/>
    </location>
</feature>
<proteinExistence type="inferred from homology"/>
<keyword evidence="4" id="KW-0812">Transmembrane</keyword>
<dbReference type="GO" id="GO:0016020">
    <property type="term" value="C:membrane"/>
    <property type="evidence" value="ECO:0007669"/>
    <property type="project" value="InterPro"/>
</dbReference>
<evidence type="ECO:0000256" key="4">
    <source>
        <dbReference type="SAM" id="Phobius"/>
    </source>
</evidence>
<dbReference type="GO" id="GO:0007165">
    <property type="term" value="P:signal transduction"/>
    <property type="evidence" value="ECO:0007669"/>
    <property type="project" value="UniProtKB-KW"/>
</dbReference>
<dbReference type="SUPFAM" id="SSF58104">
    <property type="entry name" value="Methyl-accepting chemotaxis protein (MCP) signaling domain"/>
    <property type="match status" value="1"/>
</dbReference>
<evidence type="ECO:0000313" key="7">
    <source>
        <dbReference type="EMBL" id="MBB6211646.1"/>
    </source>
</evidence>
<dbReference type="InterPro" id="IPR004089">
    <property type="entry name" value="MCPsignal_dom"/>
</dbReference>
<dbReference type="RefSeq" id="WP_184264601.1">
    <property type="nucleotide sequence ID" value="NZ_JACIIX010000012.1"/>
</dbReference>
<evidence type="ECO:0000256" key="1">
    <source>
        <dbReference type="ARBA" id="ARBA00023224"/>
    </source>
</evidence>
<dbReference type="Proteomes" id="UP000544872">
    <property type="component" value="Unassembled WGS sequence"/>
</dbReference>
<dbReference type="SMART" id="SM00283">
    <property type="entry name" value="MA"/>
    <property type="match status" value="1"/>
</dbReference>
<dbReference type="Pfam" id="PF00015">
    <property type="entry name" value="MCPsignal"/>
    <property type="match status" value="1"/>
</dbReference>